<evidence type="ECO:0000256" key="2">
    <source>
        <dbReference type="ARBA" id="ARBA00023125"/>
    </source>
</evidence>
<dbReference type="InterPro" id="IPR001789">
    <property type="entry name" value="Sig_transdc_resp-reg_receiver"/>
</dbReference>
<evidence type="ECO:0000259" key="6">
    <source>
        <dbReference type="PROSITE" id="PS50110"/>
    </source>
</evidence>
<dbReference type="Gene3D" id="3.40.50.2300">
    <property type="match status" value="1"/>
</dbReference>
<dbReference type="RefSeq" id="WP_094014517.1">
    <property type="nucleotide sequence ID" value="NZ_NMQW01000013.1"/>
</dbReference>
<name>A0A229UT82_9BACL</name>
<dbReference type="PROSITE" id="PS01124">
    <property type="entry name" value="HTH_ARAC_FAMILY_2"/>
    <property type="match status" value="1"/>
</dbReference>
<dbReference type="SUPFAM" id="SSF52172">
    <property type="entry name" value="CheY-like"/>
    <property type="match status" value="1"/>
</dbReference>
<dbReference type="PROSITE" id="PS00041">
    <property type="entry name" value="HTH_ARAC_FAMILY_1"/>
    <property type="match status" value="1"/>
</dbReference>
<feature type="modified residue" description="4-aspartylphosphate" evidence="4">
    <location>
        <position position="54"/>
    </location>
</feature>
<dbReference type="InterPro" id="IPR018062">
    <property type="entry name" value="HTH_AraC-typ_CS"/>
</dbReference>
<feature type="domain" description="HTH araC/xylS-type" evidence="5">
    <location>
        <begin position="422"/>
        <end position="520"/>
    </location>
</feature>
<dbReference type="InterPro" id="IPR020449">
    <property type="entry name" value="Tscrpt_reg_AraC-type_HTH"/>
</dbReference>
<evidence type="ECO:0008006" key="9">
    <source>
        <dbReference type="Google" id="ProtNLM"/>
    </source>
</evidence>
<dbReference type="InterPro" id="IPR011006">
    <property type="entry name" value="CheY-like_superfamily"/>
</dbReference>
<reference evidence="7 8" key="1">
    <citation type="submission" date="2017-07" db="EMBL/GenBank/DDBJ databases">
        <title>Genome sequencing and assembly of Paenibacillus rigui.</title>
        <authorList>
            <person name="Mayilraj S."/>
        </authorList>
    </citation>
    <scope>NUCLEOTIDE SEQUENCE [LARGE SCALE GENOMIC DNA]</scope>
    <source>
        <strain evidence="7 8">JCM 16352</strain>
    </source>
</reference>
<dbReference type="Pfam" id="PF12833">
    <property type="entry name" value="HTH_18"/>
    <property type="match status" value="1"/>
</dbReference>
<dbReference type="Pfam" id="PF00072">
    <property type="entry name" value="Response_reg"/>
    <property type="match status" value="1"/>
</dbReference>
<dbReference type="GO" id="GO:0043565">
    <property type="term" value="F:sequence-specific DNA binding"/>
    <property type="evidence" value="ECO:0007669"/>
    <property type="project" value="InterPro"/>
</dbReference>
<dbReference type="CDD" id="cd17536">
    <property type="entry name" value="REC_YesN-like"/>
    <property type="match status" value="1"/>
</dbReference>
<evidence type="ECO:0000256" key="1">
    <source>
        <dbReference type="ARBA" id="ARBA00023015"/>
    </source>
</evidence>
<comment type="caution">
    <text evidence="7">The sequence shown here is derived from an EMBL/GenBank/DDBJ whole genome shotgun (WGS) entry which is preliminary data.</text>
</comment>
<dbReference type="Proteomes" id="UP000215509">
    <property type="component" value="Unassembled WGS sequence"/>
</dbReference>
<dbReference type="EMBL" id="NMQW01000013">
    <property type="protein sequence ID" value="OXM86570.1"/>
    <property type="molecule type" value="Genomic_DNA"/>
</dbReference>
<dbReference type="PROSITE" id="PS50110">
    <property type="entry name" value="RESPONSE_REGULATORY"/>
    <property type="match status" value="1"/>
</dbReference>
<feature type="domain" description="Response regulatory" evidence="6">
    <location>
        <begin position="2"/>
        <end position="119"/>
    </location>
</feature>
<proteinExistence type="predicted"/>
<dbReference type="PANTHER" id="PTHR43280">
    <property type="entry name" value="ARAC-FAMILY TRANSCRIPTIONAL REGULATOR"/>
    <property type="match status" value="1"/>
</dbReference>
<dbReference type="InterPro" id="IPR018060">
    <property type="entry name" value="HTH_AraC"/>
</dbReference>
<dbReference type="Gene3D" id="1.10.10.60">
    <property type="entry name" value="Homeodomain-like"/>
    <property type="match status" value="2"/>
</dbReference>
<keyword evidence="4" id="KW-0597">Phosphoprotein</keyword>
<dbReference type="SUPFAM" id="SSF46689">
    <property type="entry name" value="Homeodomain-like"/>
    <property type="match status" value="2"/>
</dbReference>
<dbReference type="PRINTS" id="PR00032">
    <property type="entry name" value="HTHARAC"/>
</dbReference>
<dbReference type="InterPro" id="IPR009057">
    <property type="entry name" value="Homeodomain-like_sf"/>
</dbReference>
<dbReference type="GO" id="GO:0000160">
    <property type="term" value="P:phosphorelay signal transduction system"/>
    <property type="evidence" value="ECO:0007669"/>
    <property type="project" value="InterPro"/>
</dbReference>
<dbReference type="SMART" id="SM00448">
    <property type="entry name" value="REC"/>
    <property type="match status" value="1"/>
</dbReference>
<dbReference type="SMART" id="SM00342">
    <property type="entry name" value="HTH_ARAC"/>
    <property type="match status" value="1"/>
</dbReference>
<dbReference type="GO" id="GO:0003700">
    <property type="term" value="F:DNA-binding transcription factor activity"/>
    <property type="evidence" value="ECO:0007669"/>
    <property type="project" value="InterPro"/>
</dbReference>
<evidence type="ECO:0000259" key="5">
    <source>
        <dbReference type="PROSITE" id="PS01124"/>
    </source>
</evidence>
<dbReference type="AlphaFoldDB" id="A0A229UT82"/>
<keyword evidence="8" id="KW-1185">Reference proteome</keyword>
<keyword evidence="1" id="KW-0805">Transcription regulation</keyword>
<organism evidence="7 8">
    <name type="scientific">Paenibacillus rigui</name>
    <dbReference type="NCBI Taxonomy" id="554312"/>
    <lineage>
        <taxon>Bacteria</taxon>
        <taxon>Bacillati</taxon>
        <taxon>Bacillota</taxon>
        <taxon>Bacilli</taxon>
        <taxon>Bacillales</taxon>
        <taxon>Paenibacillaceae</taxon>
        <taxon>Paenibacillus</taxon>
    </lineage>
</organism>
<accession>A0A229UT82</accession>
<dbReference type="PANTHER" id="PTHR43280:SF28">
    <property type="entry name" value="HTH-TYPE TRANSCRIPTIONAL ACTIVATOR RHAS"/>
    <property type="match status" value="1"/>
</dbReference>
<keyword evidence="2" id="KW-0238">DNA-binding</keyword>
<evidence type="ECO:0000313" key="7">
    <source>
        <dbReference type="EMBL" id="OXM86570.1"/>
    </source>
</evidence>
<evidence type="ECO:0000256" key="3">
    <source>
        <dbReference type="ARBA" id="ARBA00023163"/>
    </source>
</evidence>
<dbReference type="OrthoDB" id="159632at2"/>
<protein>
    <recommendedName>
        <fullName evidence="9">DNA-binding response regulator</fullName>
    </recommendedName>
</protein>
<gene>
    <name evidence="7" type="ORF">CF651_08935</name>
</gene>
<keyword evidence="3" id="KW-0804">Transcription</keyword>
<sequence>MKVLIADDEEHVREGIELSLDREQFGISEILMAEDGRQAMELVRKHNPAVLFCDMSMPGMDGTELLRVLREEGWDTQVIVVSGYDSFPYTRAAIQAGGVDYLLKPFRRSDLEQALTRAVTVWRERESSQRVERDNGHRLRQADALLDEQKLAVYFKGETAFHEGIRGLFYKVGLPADAIGAALVLPRNRMGLVEQRFYGDGELLVFAVNNIAHEALKPYGAHYLCRLDDYQWLLLTSTTGAYAAGEHRRYMDKLTQAWRGTLGLHVLIGLSGAAAAAQSLPQAIGAARAALWKCDVLGTGASPAAISSQGKEPPRLTDQQILLQTALKQDDRAYAAEIIRSFTRGLREKGSLTMKELQACTVEANLLLEQASRLKSPGHAAPDLYLPLWISDLEEWEKLFIQHWWRLMEEAGSEGIHTRGIQAIRDYMHLHFQEDLSLSVLSERFHFSPQYIAKKFKELYNTTVMTCLTELRMEKAKSLLVHTEMSVLEMAEVLGYADENYFGKVFKKQTGLSPLQYRKQQRHS</sequence>
<evidence type="ECO:0000313" key="8">
    <source>
        <dbReference type="Proteomes" id="UP000215509"/>
    </source>
</evidence>
<evidence type="ECO:0000256" key="4">
    <source>
        <dbReference type="PROSITE-ProRule" id="PRU00169"/>
    </source>
</evidence>